<dbReference type="Pfam" id="PF08281">
    <property type="entry name" value="Sigma70_r4_2"/>
    <property type="match status" value="1"/>
</dbReference>
<dbReference type="InterPro" id="IPR013249">
    <property type="entry name" value="RNA_pol_sigma70_r4_t2"/>
</dbReference>
<dbReference type="InterPro" id="IPR007627">
    <property type="entry name" value="RNA_pol_sigma70_r2"/>
</dbReference>
<dbReference type="SUPFAM" id="SSF88659">
    <property type="entry name" value="Sigma3 and sigma4 domains of RNA polymerase sigma factors"/>
    <property type="match status" value="1"/>
</dbReference>
<name>A0A2M7AXD4_9BACT</name>
<dbReference type="Gene3D" id="1.10.10.10">
    <property type="entry name" value="Winged helix-like DNA-binding domain superfamily/Winged helix DNA-binding domain"/>
    <property type="match status" value="1"/>
</dbReference>
<protein>
    <recommendedName>
        <fullName evidence="10">RNA polymerase sigma factor</fullName>
    </recommendedName>
</protein>
<dbReference type="InterPro" id="IPR036388">
    <property type="entry name" value="WH-like_DNA-bd_sf"/>
</dbReference>
<dbReference type="NCBIfam" id="TIGR02937">
    <property type="entry name" value="sigma70-ECF"/>
    <property type="match status" value="1"/>
</dbReference>
<dbReference type="InterPro" id="IPR014284">
    <property type="entry name" value="RNA_pol_sigma-70_dom"/>
</dbReference>
<proteinExistence type="inferred from homology"/>
<evidence type="ECO:0000256" key="1">
    <source>
        <dbReference type="ARBA" id="ARBA00010641"/>
    </source>
</evidence>
<evidence type="ECO:0000256" key="4">
    <source>
        <dbReference type="ARBA" id="ARBA00023125"/>
    </source>
</evidence>
<dbReference type="InterPro" id="IPR013324">
    <property type="entry name" value="RNA_pol_sigma_r3/r4-like"/>
</dbReference>
<reference evidence="9" key="1">
    <citation type="submission" date="2017-09" db="EMBL/GenBank/DDBJ databases">
        <title>Depth-based differentiation of microbial function through sediment-hosted aquifers and enrichment of novel symbionts in the deep terrestrial subsurface.</title>
        <authorList>
            <person name="Probst A.J."/>
            <person name="Ladd B."/>
            <person name="Jarett J.K."/>
            <person name="Geller-Mcgrath D.E."/>
            <person name="Sieber C.M.K."/>
            <person name="Emerson J.B."/>
            <person name="Anantharaman K."/>
            <person name="Thomas B.C."/>
            <person name="Malmstrom R."/>
            <person name="Stieglmeier M."/>
            <person name="Klingl A."/>
            <person name="Woyke T."/>
            <person name="Ryan C.M."/>
            <person name="Banfield J.F."/>
        </authorList>
    </citation>
    <scope>NUCLEOTIDE SEQUENCE [LARGE SCALE GENOMIC DNA]</scope>
</reference>
<dbReference type="AlphaFoldDB" id="A0A2M7AXD4"/>
<sequence>MMPEISDKKLIKQYLHGDEKSLGFLIKRYLKPIYNFVYRYVSEAASAEDITQETFVKVWKNLNKFDQRKHFKTWIFCLAKNTAIDFLRKKKEIPFSEFEDSAGNNFLVENLRNDALLPEAILEQQDLAAVLSVVLKRLAPLYRTVLFLRHNDHSTFREIADQLGEPLNTVKSRYRRAIIALRRIIF</sequence>
<dbReference type="PANTHER" id="PTHR43133:SF8">
    <property type="entry name" value="RNA POLYMERASE SIGMA FACTOR HI_1459-RELATED"/>
    <property type="match status" value="1"/>
</dbReference>
<evidence type="ECO:0000259" key="6">
    <source>
        <dbReference type="Pfam" id="PF04542"/>
    </source>
</evidence>
<dbReference type="Proteomes" id="UP000228775">
    <property type="component" value="Unassembled WGS sequence"/>
</dbReference>
<dbReference type="InterPro" id="IPR039425">
    <property type="entry name" value="RNA_pol_sigma-70-like"/>
</dbReference>
<evidence type="ECO:0000256" key="2">
    <source>
        <dbReference type="ARBA" id="ARBA00023015"/>
    </source>
</evidence>
<evidence type="ECO:0000313" key="8">
    <source>
        <dbReference type="EMBL" id="PIU75294.1"/>
    </source>
</evidence>
<organism evidence="8 9">
    <name type="scientific">Candidatus Portnoybacteria bacterium CG06_land_8_20_14_3_00_39_12</name>
    <dbReference type="NCBI Taxonomy" id="1974809"/>
    <lineage>
        <taxon>Bacteria</taxon>
        <taxon>Candidatus Portnoyibacteriota</taxon>
    </lineage>
</organism>
<dbReference type="GO" id="GO:0016987">
    <property type="term" value="F:sigma factor activity"/>
    <property type="evidence" value="ECO:0007669"/>
    <property type="project" value="UniProtKB-KW"/>
</dbReference>
<evidence type="ECO:0000256" key="5">
    <source>
        <dbReference type="ARBA" id="ARBA00023163"/>
    </source>
</evidence>
<dbReference type="Pfam" id="PF04542">
    <property type="entry name" value="Sigma70_r2"/>
    <property type="match status" value="1"/>
</dbReference>
<feature type="domain" description="RNA polymerase sigma-70 region 2" evidence="6">
    <location>
        <begin position="25"/>
        <end position="91"/>
    </location>
</feature>
<keyword evidence="2" id="KW-0805">Transcription regulation</keyword>
<comment type="caution">
    <text evidence="8">The sequence shown here is derived from an EMBL/GenBank/DDBJ whole genome shotgun (WGS) entry which is preliminary data.</text>
</comment>
<evidence type="ECO:0000313" key="9">
    <source>
        <dbReference type="Proteomes" id="UP000228775"/>
    </source>
</evidence>
<gene>
    <name evidence="8" type="ORF">COS76_01540</name>
</gene>
<evidence type="ECO:0008006" key="10">
    <source>
        <dbReference type="Google" id="ProtNLM"/>
    </source>
</evidence>
<feature type="domain" description="RNA polymerase sigma factor 70 region 4 type 2" evidence="7">
    <location>
        <begin position="134"/>
        <end position="178"/>
    </location>
</feature>
<keyword evidence="5" id="KW-0804">Transcription</keyword>
<dbReference type="PANTHER" id="PTHR43133">
    <property type="entry name" value="RNA POLYMERASE ECF-TYPE SIGMA FACTO"/>
    <property type="match status" value="1"/>
</dbReference>
<keyword evidence="3" id="KW-0731">Sigma factor</keyword>
<dbReference type="EMBL" id="PEVY01000033">
    <property type="protein sequence ID" value="PIU75294.1"/>
    <property type="molecule type" value="Genomic_DNA"/>
</dbReference>
<keyword evidence="4" id="KW-0238">DNA-binding</keyword>
<evidence type="ECO:0000256" key="3">
    <source>
        <dbReference type="ARBA" id="ARBA00023082"/>
    </source>
</evidence>
<comment type="similarity">
    <text evidence="1">Belongs to the sigma-70 factor family. ECF subfamily.</text>
</comment>
<evidence type="ECO:0000259" key="7">
    <source>
        <dbReference type="Pfam" id="PF08281"/>
    </source>
</evidence>
<dbReference type="SUPFAM" id="SSF88946">
    <property type="entry name" value="Sigma2 domain of RNA polymerase sigma factors"/>
    <property type="match status" value="1"/>
</dbReference>
<dbReference type="InterPro" id="IPR013325">
    <property type="entry name" value="RNA_pol_sigma_r2"/>
</dbReference>
<dbReference type="GO" id="GO:0006352">
    <property type="term" value="P:DNA-templated transcription initiation"/>
    <property type="evidence" value="ECO:0007669"/>
    <property type="project" value="InterPro"/>
</dbReference>
<accession>A0A2M7AXD4</accession>
<dbReference type="GO" id="GO:0003677">
    <property type="term" value="F:DNA binding"/>
    <property type="evidence" value="ECO:0007669"/>
    <property type="project" value="UniProtKB-KW"/>
</dbReference>
<dbReference type="Gene3D" id="1.10.1740.10">
    <property type="match status" value="1"/>
</dbReference>